<protein>
    <submittedName>
        <fullName evidence="5">ACL122Wp</fullName>
    </submittedName>
</protein>
<evidence type="ECO:0000256" key="1">
    <source>
        <dbReference type="ARBA" id="ARBA00006538"/>
    </source>
</evidence>
<dbReference type="PANTHER" id="PTHR11066">
    <property type="entry name" value="ACYL-COA THIOESTERASE"/>
    <property type="match status" value="1"/>
</dbReference>
<dbReference type="AlphaFoldDB" id="Q75CP1"/>
<accession>Q75CP1</accession>
<dbReference type="RefSeq" id="NP_983282.1">
    <property type="nucleotide sequence ID" value="NM_208635.1"/>
</dbReference>
<dbReference type="Proteomes" id="UP000000591">
    <property type="component" value="Chromosome III"/>
</dbReference>
<gene>
    <name evidence="5" type="ORF">AGOS_ACL122W</name>
</gene>
<keyword evidence="2" id="KW-0378">Hydrolase</keyword>
<feature type="domain" description="Acyl-CoA thioesterase-like N-terminal HotDog" evidence="4">
    <location>
        <begin position="29"/>
        <end position="106"/>
    </location>
</feature>
<dbReference type="STRING" id="284811.Q75CP1"/>
<dbReference type="Pfam" id="PF02551">
    <property type="entry name" value="Acyl_CoA_thio"/>
    <property type="match status" value="1"/>
</dbReference>
<dbReference type="EMBL" id="AE016816">
    <property type="protein sequence ID" value="AAS51106.1"/>
    <property type="molecule type" value="Genomic_DNA"/>
</dbReference>
<organism evidence="5 6">
    <name type="scientific">Eremothecium gossypii (strain ATCC 10895 / CBS 109.51 / FGSC 9923 / NRRL Y-1056)</name>
    <name type="common">Yeast</name>
    <name type="synonym">Ashbya gossypii</name>
    <dbReference type="NCBI Taxonomy" id="284811"/>
    <lineage>
        <taxon>Eukaryota</taxon>
        <taxon>Fungi</taxon>
        <taxon>Dikarya</taxon>
        <taxon>Ascomycota</taxon>
        <taxon>Saccharomycotina</taxon>
        <taxon>Saccharomycetes</taxon>
        <taxon>Saccharomycetales</taxon>
        <taxon>Saccharomycetaceae</taxon>
        <taxon>Eremothecium</taxon>
    </lineage>
</organism>
<feature type="domain" description="Acyl-CoA thioesterase 2 C-terminal" evidence="3">
    <location>
        <begin position="217"/>
        <end position="312"/>
    </location>
</feature>
<evidence type="ECO:0000259" key="4">
    <source>
        <dbReference type="Pfam" id="PF13622"/>
    </source>
</evidence>
<dbReference type="InterPro" id="IPR029069">
    <property type="entry name" value="HotDog_dom_sf"/>
</dbReference>
<dbReference type="GO" id="GO:0047617">
    <property type="term" value="F:fatty acyl-CoA hydrolase activity"/>
    <property type="evidence" value="ECO:0000318"/>
    <property type="project" value="GO_Central"/>
</dbReference>
<evidence type="ECO:0000313" key="5">
    <source>
        <dbReference type="EMBL" id="AAS51106.1"/>
    </source>
</evidence>
<dbReference type="InterPro" id="IPR003703">
    <property type="entry name" value="Acyl_CoA_thio"/>
</dbReference>
<evidence type="ECO:0000256" key="2">
    <source>
        <dbReference type="ARBA" id="ARBA00022801"/>
    </source>
</evidence>
<dbReference type="InterPro" id="IPR042171">
    <property type="entry name" value="Acyl-CoA_hotdog"/>
</dbReference>
<comment type="similarity">
    <text evidence="1">Belongs to the C/M/P thioester hydrolase family.</text>
</comment>
<dbReference type="CDD" id="cd03445">
    <property type="entry name" value="Thioesterase_II_repeat2"/>
    <property type="match status" value="1"/>
</dbReference>
<evidence type="ECO:0000259" key="3">
    <source>
        <dbReference type="Pfam" id="PF02551"/>
    </source>
</evidence>
<dbReference type="KEGG" id="ago:AGOS_ACL122W"/>
<dbReference type="Gene3D" id="2.40.160.210">
    <property type="entry name" value="Acyl-CoA thioesterase, double hotdog domain"/>
    <property type="match status" value="1"/>
</dbReference>
<dbReference type="eggNOG" id="KOG3016">
    <property type="taxonomic scope" value="Eukaryota"/>
</dbReference>
<dbReference type="OrthoDB" id="68328at2759"/>
<dbReference type="GO" id="GO:0005782">
    <property type="term" value="C:peroxisomal matrix"/>
    <property type="evidence" value="ECO:0000318"/>
    <property type="project" value="GO_Central"/>
</dbReference>
<sequence>MADLGALIDLTRISETRYESTNHHRMIHGGKALYGGLLVAQAILASFYFVPRDFIPLSVHCLFMVGGDNAIKTQYEVERLRKGSNFAHLLVRAYQKDKELFTMQIIYRRDLGKQPDTLHRKDNLGPVDRSHLEDAGTLCRRDLLSNRENLQAVSAFFETDKGLNNILEGFDNTSSEYRLPGDFFLREGLRDVLRYAVRCQEEVVTDPSLRFPEGGRMTPQNDSRYNYVMFGFFSDAYLLATVPYFVGLPVFSCRLSVSLDHDIRFHGMPKMNEWLDVVVRNISIVNHSESMTGDWYDSTSGEIVCSVSQQGLAIYPTPERLSKL</sequence>
<dbReference type="OMA" id="QVWFRTN"/>
<dbReference type="InterPro" id="IPR049449">
    <property type="entry name" value="TesB_ACOT8-like_N"/>
</dbReference>
<dbReference type="Pfam" id="PF13622">
    <property type="entry name" value="4HBT_3"/>
    <property type="match status" value="1"/>
</dbReference>
<dbReference type="GO" id="GO:0006637">
    <property type="term" value="P:acyl-CoA metabolic process"/>
    <property type="evidence" value="ECO:0000318"/>
    <property type="project" value="GO_Central"/>
</dbReference>
<evidence type="ECO:0000313" key="6">
    <source>
        <dbReference type="Proteomes" id="UP000000591"/>
    </source>
</evidence>
<name>Q75CP1_EREGS</name>
<dbReference type="CDD" id="cd03444">
    <property type="entry name" value="Thioesterase_II_repeat1"/>
    <property type="match status" value="1"/>
</dbReference>
<dbReference type="HOGENOM" id="CLU_032690_2_0_1"/>
<dbReference type="GO" id="GO:0009062">
    <property type="term" value="P:fatty acid catabolic process"/>
    <property type="evidence" value="ECO:0000318"/>
    <property type="project" value="GO_Central"/>
</dbReference>
<dbReference type="InParanoid" id="Q75CP1"/>
<dbReference type="FunCoup" id="Q75CP1">
    <property type="interactions" value="191"/>
</dbReference>
<dbReference type="SUPFAM" id="SSF54637">
    <property type="entry name" value="Thioesterase/thiol ester dehydrase-isomerase"/>
    <property type="match status" value="2"/>
</dbReference>
<dbReference type="PANTHER" id="PTHR11066:SF34">
    <property type="entry name" value="ACYL-COENZYME A THIOESTERASE 8"/>
    <property type="match status" value="1"/>
</dbReference>
<keyword evidence="6" id="KW-1185">Reference proteome</keyword>
<reference evidence="6" key="2">
    <citation type="journal article" date="2013" name="G3 (Bethesda)">
        <title>Genomes of Ashbya fungi isolated from insects reveal four mating-type loci, numerous translocations, lack of transposons, and distinct gene duplications.</title>
        <authorList>
            <person name="Dietrich F.S."/>
            <person name="Voegeli S."/>
            <person name="Kuo S."/>
            <person name="Philippsen P."/>
        </authorList>
    </citation>
    <scope>GENOME REANNOTATION</scope>
    <source>
        <strain evidence="6">ATCC 10895 / CBS 109.51 / FGSC 9923 / NRRL Y-1056</strain>
    </source>
</reference>
<reference evidence="5 6" key="1">
    <citation type="journal article" date="2004" name="Science">
        <title>The Ashbya gossypii genome as a tool for mapping the ancient Saccharomyces cerevisiae genome.</title>
        <authorList>
            <person name="Dietrich F.S."/>
            <person name="Voegeli S."/>
            <person name="Brachat S."/>
            <person name="Lerch A."/>
            <person name="Gates K."/>
            <person name="Steiner S."/>
            <person name="Mohr C."/>
            <person name="Pohlmann R."/>
            <person name="Luedi P."/>
            <person name="Choi S."/>
            <person name="Wing R.A."/>
            <person name="Flavier A."/>
            <person name="Gaffney T.D."/>
            <person name="Philippsen P."/>
        </authorList>
    </citation>
    <scope>NUCLEOTIDE SEQUENCE [LARGE SCALE GENOMIC DNA]</scope>
    <source>
        <strain evidence="6">ATCC 10895 / CBS 109.51 / FGSC 9923 / NRRL Y-1056</strain>
    </source>
</reference>
<proteinExistence type="inferred from homology"/>
<dbReference type="InterPro" id="IPR025652">
    <property type="entry name" value="TesB_C"/>
</dbReference>
<dbReference type="GeneID" id="4619402"/>